<dbReference type="VEuPathDB" id="VectorBase:ASIC004487"/>
<feature type="compositionally biased region" description="Basic and acidic residues" evidence="1">
    <location>
        <begin position="116"/>
        <end position="147"/>
    </location>
</feature>
<dbReference type="EnsemblMetazoa" id="ASIC004487-RA">
    <property type="protein sequence ID" value="ASIC004487-PA"/>
    <property type="gene ID" value="ASIC004487"/>
</dbReference>
<evidence type="ECO:0000313" key="2">
    <source>
        <dbReference type="EMBL" id="KFB37267.1"/>
    </source>
</evidence>
<proteinExistence type="predicted"/>
<name>A0A084VH23_ANOSI</name>
<dbReference type="Proteomes" id="UP000030765">
    <property type="component" value="Unassembled WGS sequence"/>
</dbReference>
<feature type="compositionally biased region" description="Pro residues" evidence="1">
    <location>
        <begin position="76"/>
        <end position="86"/>
    </location>
</feature>
<sequence length="210" mass="22843">MSFTFHFPHYKKTFHVSTACTLRNLPAGISTSPVSLDCGLTEFVLRQSVVRRPTMDELDLLIIDPEIVSSKSGFGPPSPLSPPPSPGGVEWHPSEDDPFPDGKYGAVGEPRSAKSSVEKQCTEPAEHQAERDAEAPQHGEVKDEQESGKAIGQRNAQKCRSKKAASAKDNARRRRPATRNVVVVVALCAHVNKGVTQWSKDPTRVAALSH</sequence>
<feature type="region of interest" description="Disordered" evidence="1">
    <location>
        <begin position="71"/>
        <end position="176"/>
    </location>
</feature>
<dbReference type="AlphaFoldDB" id="A0A084VH23"/>
<dbReference type="EMBL" id="ATLV01013124">
    <property type="status" value="NOT_ANNOTATED_CDS"/>
    <property type="molecule type" value="Genomic_DNA"/>
</dbReference>
<reference evidence="3" key="2">
    <citation type="submission" date="2020-05" db="UniProtKB">
        <authorList>
            <consortium name="EnsemblMetazoa"/>
        </authorList>
    </citation>
    <scope>IDENTIFICATION</scope>
</reference>
<dbReference type="EMBL" id="KE524840">
    <property type="protein sequence ID" value="KFB37267.1"/>
    <property type="molecule type" value="Genomic_DNA"/>
</dbReference>
<accession>A0A084VH23</accession>
<keyword evidence="4" id="KW-1185">Reference proteome</keyword>
<evidence type="ECO:0000256" key="1">
    <source>
        <dbReference type="SAM" id="MobiDB-lite"/>
    </source>
</evidence>
<feature type="compositionally biased region" description="Basic residues" evidence="1">
    <location>
        <begin position="157"/>
        <end position="176"/>
    </location>
</feature>
<organism evidence="2">
    <name type="scientific">Anopheles sinensis</name>
    <name type="common">Mosquito</name>
    <dbReference type="NCBI Taxonomy" id="74873"/>
    <lineage>
        <taxon>Eukaryota</taxon>
        <taxon>Metazoa</taxon>
        <taxon>Ecdysozoa</taxon>
        <taxon>Arthropoda</taxon>
        <taxon>Hexapoda</taxon>
        <taxon>Insecta</taxon>
        <taxon>Pterygota</taxon>
        <taxon>Neoptera</taxon>
        <taxon>Endopterygota</taxon>
        <taxon>Diptera</taxon>
        <taxon>Nematocera</taxon>
        <taxon>Culicoidea</taxon>
        <taxon>Culicidae</taxon>
        <taxon>Anophelinae</taxon>
        <taxon>Anopheles</taxon>
    </lineage>
</organism>
<protein>
    <submittedName>
        <fullName evidence="2 3">Uncharacterized protein</fullName>
    </submittedName>
</protein>
<gene>
    <name evidence="2" type="ORF">ZHAS_00004487</name>
</gene>
<evidence type="ECO:0000313" key="4">
    <source>
        <dbReference type="Proteomes" id="UP000030765"/>
    </source>
</evidence>
<reference evidence="2 4" key="1">
    <citation type="journal article" date="2014" name="BMC Genomics">
        <title>Genome sequence of Anopheles sinensis provides insight into genetics basis of mosquito competence for malaria parasites.</title>
        <authorList>
            <person name="Zhou D."/>
            <person name="Zhang D."/>
            <person name="Ding G."/>
            <person name="Shi L."/>
            <person name="Hou Q."/>
            <person name="Ye Y."/>
            <person name="Xu Y."/>
            <person name="Zhou H."/>
            <person name="Xiong C."/>
            <person name="Li S."/>
            <person name="Yu J."/>
            <person name="Hong S."/>
            <person name="Yu X."/>
            <person name="Zou P."/>
            <person name="Chen C."/>
            <person name="Chang X."/>
            <person name="Wang W."/>
            <person name="Lv Y."/>
            <person name="Sun Y."/>
            <person name="Ma L."/>
            <person name="Shen B."/>
            <person name="Zhu C."/>
        </authorList>
    </citation>
    <scope>NUCLEOTIDE SEQUENCE [LARGE SCALE GENOMIC DNA]</scope>
</reference>
<evidence type="ECO:0000313" key="3">
    <source>
        <dbReference type="EnsemblMetazoa" id="ASIC004487-PA"/>
    </source>
</evidence>